<dbReference type="EMBL" id="JAVCAP010000031">
    <property type="protein sequence ID" value="MDP8568694.1"/>
    <property type="molecule type" value="Genomic_DNA"/>
</dbReference>
<name>A0ABT9JW05_9PROT</name>
<dbReference type="Pfam" id="PF03235">
    <property type="entry name" value="GmrSD_N"/>
    <property type="match status" value="1"/>
</dbReference>
<protein>
    <submittedName>
        <fullName evidence="2">DUF262 domain-containing protein</fullName>
    </submittedName>
</protein>
<feature type="domain" description="GmrSD restriction endonucleases N-terminal" evidence="1">
    <location>
        <begin position="45"/>
        <end position="209"/>
    </location>
</feature>
<accession>A0ABT9JW05</accession>
<sequence length="522" mass="57467">MALRSNLVNLDAMIKREDFAASDAEPSSFENVSTISLRDFTKGGLIGPSLRKPDFQRETNHWGPDQVVSLLECFVNGDLIPSVILWQSPTYLFVIDGGHRLSALKAWIDDDYGDGPTSQPFFGYQISDEQKKNAEKVRTLVSKRIGSWQHYLAKAEDQNLDSSERKKLNALITRGLPIQWVKGDADKAESSFFKINTKGTPLDDIEELLLKSRKKPISIAARAIIRAGKGHRYWSSFDKDSASKIESLASGLHSVLFDPEIKRPIKTLDLPLGGPKGVRTALQALIDLALIATRNQEGLPKGIYDTADDFDGTETIAILTKALALAKRVTGNDSGSLGLHPAVYFYGPTGRHSGPMFMGTMTLVGRKLSNNDKTFFQKFTAVRSKLEDILVNHKDLIATILQKHVSPKRVDKYADFLDELINHLTTNDLPSEMDLVKMSGLDGKVVVGSGSDVSKEFSDDVKSGAFINAALSSSIKCPLCNGYLDTEKSVSYDHVVRAREGGLGHSNNCHLTHPYCNQSVKN</sequence>
<dbReference type="RefSeq" id="WP_306390437.1">
    <property type="nucleotide sequence ID" value="NZ_JAVCAP010000031.1"/>
</dbReference>
<evidence type="ECO:0000313" key="3">
    <source>
        <dbReference type="Proteomes" id="UP001225906"/>
    </source>
</evidence>
<organism evidence="2 3">
    <name type="scientific">Methylophilus aquaticus</name>
    <dbReference type="NCBI Taxonomy" id="1971610"/>
    <lineage>
        <taxon>Bacteria</taxon>
        <taxon>Pseudomonadati</taxon>
        <taxon>Pseudomonadota</taxon>
        <taxon>Betaproteobacteria</taxon>
        <taxon>Nitrosomonadales</taxon>
        <taxon>Methylophilaceae</taxon>
        <taxon>Methylophilus</taxon>
    </lineage>
</organism>
<evidence type="ECO:0000313" key="2">
    <source>
        <dbReference type="EMBL" id="MDP8568694.1"/>
    </source>
</evidence>
<keyword evidence="3" id="KW-1185">Reference proteome</keyword>
<evidence type="ECO:0000259" key="1">
    <source>
        <dbReference type="Pfam" id="PF03235"/>
    </source>
</evidence>
<gene>
    <name evidence="2" type="ORF">Q9291_12620</name>
</gene>
<comment type="caution">
    <text evidence="2">The sequence shown here is derived from an EMBL/GenBank/DDBJ whole genome shotgun (WGS) entry which is preliminary data.</text>
</comment>
<dbReference type="Proteomes" id="UP001225906">
    <property type="component" value="Unassembled WGS sequence"/>
</dbReference>
<proteinExistence type="predicted"/>
<reference evidence="3" key="1">
    <citation type="journal article" date="2019" name="Int. J. Syst. Evol. Microbiol.">
        <title>The Global Catalogue of Microorganisms (GCM) 10K type strain sequencing project: providing services to taxonomists for standard genome sequencing and annotation.</title>
        <authorList>
            <consortium name="The Broad Institute Genomics Platform"/>
            <consortium name="The Broad Institute Genome Sequencing Center for Infectious Disease"/>
            <person name="Wu L."/>
            <person name="Ma J."/>
        </authorList>
    </citation>
    <scope>NUCLEOTIDE SEQUENCE [LARGE SCALE GENOMIC DNA]</scope>
    <source>
        <strain evidence="3">VKM B-3159</strain>
    </source>
</reference>
<dbReference type="InterPro" id="IPR004919">
    <property type="entry name" value="GmrSD_N"/>
</dbReference>